<accession>A0A8B7CHY1</accession>
<dbReference type="Proteomes" id="UP000228380">
    <property type="component" value="Unplaced"/>
</dbReference>
<keyword evidence="1" id="KW-1185">Reference proteome</keyword>
<sequence>MNNSQPILNGSNYTEWKERMLILLGCIDLDLVLRVDKPPVLTEGATLEEKAFYDKWDCSNRLSLLLMSAHVGRNVKGSIPECQTAHEFMEAVDQQFASSNKALASTLMAKLSSMRYSGSGSIREQIMEMRDIASQLNAIEITISDFFLVQLILNSLPHEFGPFKISYNTHKDIWSVNELLTMCVQEEGSDSQL</sequence>
<gene>
    <name evidence="2" type="primary">LOC103714250</name>
</gene>
<dbReference type="Pfam" id="PF14223">
    <property type="entry name" value="Retrotran_gag_2"/>
    <property type="match status" value="1"/>
</dbReference>
<dbReference type="PANTHER" id="PTHR35317:SF23">
    <property type="entry name" value="OS04G0629600 PROTEIN"/>
    <property type="match status" value="1"/>
</dbReference>
<dbReference type="RefSeq" id="XP_008799659.1">
    <property type="nucleotide sequence ID" value="XM_008801437.1"/>
</dbReference>
<dbReference type="KEGG" id="pda:103714250"/>
<reference evidence="2" key="1">
    <citation type="submission" date="2025-08" db="UniProtKB">
        <authorList>
            <consortium name="RefSeq"/>
        </authorList>
    </citation>
    <scope>IDENTIFICATION</scope>
    <source>
        <tissue evidence="2">Young leaves</tissue>
    </source>
</reference>
<dbReference type="OrthoDB" id="682681at2759"/>
<evidence type="ECO:0000313" key="2">
    <source>
        <dbReference type="RefSeq" id="XP_008799659.1"/>
    </source>
</evidence>
<dbReference type="PANTHER" id="PTHR35317">
    <property type="entry name" value="OS04G0629600 PROTEIN"/>
    <property type="match status" value="1"/>
</dbReference>
<protein>
    <submittedName>
        <fullName evidence="2">Uncharacterized protein LOC103714250</fullName>
    </submittedName>
</protein>
<evidence type="ECO:0000313" key="1">
    <source>
        <dbReference type="Proteomes" id="UP000228380"/>
    </source>
</evidence>
<organism evidence="1 2">
    <name type="scientific">Phoenix dactylifera</name>
    <name type="common">Date palm</name>
    <dbReference type="NCBI Taxonomy" id="42345"/>
    <lineage>
        <taxon>Eukaryota</taxon>
        <taxon>Viridiplantae</taxon>
        <taxon>Streptophyta</taxon>
        <taxon>Embryophyta</taxon>
        <taxon>Tracheophyta</taxon>
        <taxon>Spermatophyta</taxon>
        <taxon>Magnoliopsida</taxon>
        <taxon>Liliopsida</taxon>
        <taxon>Arecaceae</taxon>
        <taxon>Coryphoideae</taxon>
        <taxon>Phoeniceae</taxon>
        <taxon>Phoenix</taxon>
    </lineage>
</organism>
<name>A0A8B7CHY1_PHODC</name>
<proteinExistence type="predicted"/>
<dbReference type="GeneID" id="103714250"/>
<dbReference type="AlphaFoldDB" id="A0A8B7CHY1"/>